<comment type="caution">
    <text evidence="1">The sequence shown here is derived from an EMBL/GenBank/DDBJ whole genome shotgun (WGS) entry which is preliminary data.</text>
</comment>
<dbReference type="AlphaFoldDB" id="A0A7D9JQT5"/>
<feature type="non-terminal residue" evidence="1">
    <location>
        <position position="231"/>
    </location>
</feature>
<dbReference type="GO" id="GO:0004842">
    <property type="term" value="F:ubiquitin-protein transferase activity"/>
    <property type="evidence" value="ECO:0007669"/>
    <property type="project" value="InterPro"/>
</dbReference>
<dbReference type="PANTHER" id="PTHR22605:SF16">
    <property type="entry name" value="E3 UBIQUITIN-PROTEIN LIGASE RNF213"/>
    <property type="match status" value="1"/>
</dbReference>
<evidence type="ECO:0000313" key="1">
    <source>
        <dbReference type="EMBL" id="CAB4034025.1"/>
    </source>
</evidence>
<dbReference type="PANTHER" id="PTHR22605">
    <property type="entry name" value="RZ-TYPE DOMAIN-CONTAINING PROTEIN"/>
    <property type="match status" value="1"/>
</dbReference>
<accession>A0A7D9JQT5</accession>
<sequence length="231" mass="26751">MLLGTDEDIQSIAAVIKPPVQDVVQFLKDHIQHDIRCIARSTGNNDGEAVQIIHLVLVGIVNNLGQQTGNLNIDGNLTTRNSRTAWEDAFMTTYLNPVLSAISHLLQDSLGRMVGDERLGNNRLMRLLHELDDPNYESITELDSMCPALWRYRKKITIEYLSFKFQEYSQGRVEPDRCEVLAEFLKKEHHLRALQYFPDIIKLQRLLFEKFHRRLDRNEAEEFTLGKFLKS</sequence>
<gene>
    <name evidence="1" type="ORF">PACLA_8A023597</name>
</gene>
<protein>
    <submittedName>
        <fullName evidence="1">Uncharacterized protein</fullName>
    </submittedName>
</protein>
<reference evidence="1" key="1">
    <citation type="submission" date="2020-04" db="EMBL/GenBank/DDBJ databases">
        <authorList>
            <person name="Alioto T."/>
            <person name="Alioto T."/>
            <person name="Gomez Garrido J."/>
        </authorList>
    </citation>
    <scope>NUCLEOTIDE SEQUENCE</scope>
    <source>
        <strain evidence="1">A484AB</strain>
    </source>
</reference>
<keyword evidence="2" id="KW-1185">Reference proteome</keyword>
<dbReference type="GO" id="GO:0016887">
    <property type="term" value="F:ATP hydrolysis activity"/>
    <property type="evidence" value="ECO:0007669"/>
    <property type="project" value="InterPro"/>
</dbReference>
<evidence type="ECO:0000313" key="2">
    <source>
        <dbReference type="Proteomes" id="UP001152795"/>
    </source>
</evidence>
<dbReference type="EMBL" id="CACRXK020019751">
    <property type="protein sequence ID" value="CAB4034025.1"/>
    <property type="molecule type" value="Genomic_DNA"/>
</dbReference>
<organism evidence="1 2">
    <name type="scientific">Paramuricea clavata</name>
    <name type="common">Red gorgonian</name>
    <name type="synonym">Violescent sea-whip</name>
    <dbReference type="NCBI Taxonomy" id="317549"/>
    <lineage>
        <taxon>Eukaryota</taxon>
        <taxon>Metazoa</taxon>
        <taxon>Cnidaria</taxon>
        <taxon>Anthozoa</taxon>
        <taxon>Octocorallia</taxon>
        <taxon>Malacalcyonacea</taxon>
        <taxon>Plexauridae</taxon>
        <taxon>Paramuricea</taxon>
    </lineage>
</organism>
<name>A0A7D9JQT5_PARCT</name>
<dbReference type="Proteomes" id="UP001152795">
    <property type="component" value="Unassembled WGS sequence"/>
</dbReference>
<dbReference type="InterPro" id="IPR031248">
    <property type="entry name" value="RNF213"/>
</dbReference>
<dbReference type="OrthoDB" id="5983002at2759"/>
<proteinExistence type="predicted"/>